<evidence type="ECO:0008006" key="4">
    <source>
        <dbReference type="Google" id="ProtNLM"/>
    </source>
</evidence>
<protein>
    <recommendedName>
        <fullName evidence="4">Transmembrane protein</fullName>
    </recommendedName>
</protein>
<dbReference type="AlphaFoldDB" id="A0A0V1N5D8"/>
<evidence type="ECO:0000313" key="3">
    <source>
        <dbReference type="Proteomes" id="UP000054843"/>
    </source>
</evidence>
<dbReference type="Proteomes" id="UP000054843">
    <property type="component" value="Unassembled WGS sequence"/>
</dbReference>
<evidence type="ECO:0000256" key="1">
    <source>
        <dbReference type="SAM" id="Phobius"/>
    </source>
</evidence>
<keyword evidence="1" id="KW-0472">Membrane</keyword>
<gene>
    <name evidence="2" type="ORF">T10_4142</name>
</gene>
<keyword evidence="3" id="KW-1185">Reference proteome</keyword>
<name>A0A0V1N5D8_9BILA</name>
<dbReference type="EMBL" id="JYDO01000008">
    <property type="protein sequence ID" value="KRZ79119.1"/>
    <property type="molecule type" value="Genomic_DNA"/>
</dbReference>
<comment type="caution">
    <text evidence="2">The sequence shown here is derived from an EMBL/GenBank/DDBJ whole genome shotgun (WGS) entry which is preliminary data.</text>
</comment>
<keyword evidence="1" id="KW-1133">Transmembrane helix</keyword>
<organism evidence="2 3">
    <name type="scientific">Trichinella papuae</name>
    <dbReference type="NCBI Taxonomy" id="268474"/>
    <lineage>
        <taxon>Eukaryota</taxon>
        <taxon>Metazoa</taxon>
        <taxon>Ecdysozoa</taxon>
        <taxon>Nematoda</taxon>
        <taxon>Enoplea</taxon>
        <taxon>Dorylaimia</taxon>
        <taxon>Trichinellida</taxon>
        <taxon>Trichinellidae</taxon>
        <taxon>Trichinella</taxon>
    </lineage>
</organism>
<reference evidence="2 3" key="1">
    <citation type="submission" date="2015-01" db="EMBL/GenBank/DDBJ databases">
        <title>Evolution of Trichinella species and genotypes.</title>
        <authorList>
            <person name="Korhonen P.K."/>
            <person name="Edoardo P."/>
            <person name="Giuseppe L.R."/>
            <person name="Gasser R.B."/>
        </authorList>
    </citation>
    <scope>NUCLEOTIDE SEQUENCE [LARGE SCALE GENOMIC DNA]</scope>
    <source>
        <strain evidence="2">ISS1980</strain>
    </source>
</reference>
<proteinExistence type="predicted"/>
<sequence>MSCGIELVLILIDMQFSIGIITKYLLLKYAEHLRKFLKKKIKKIVSSDQDGWHLTSRMMPGVKLVQARLRTKPTPPPSTTVFTILVLYYLLHRLACMFYFLTRQFPSFNLEIFDHLNFLETLSITHVTLKPY</sequence>
<feature type="transmembrane region" description="Helical" evidence="1">
    <location>
        <begin position="7"/>
        <end position="27"/>
    </location>
</feature>
<keyword evidence="1" id="KW-0812">Transmembrane</keyword>
<evidence type="ECO:0000313" key="2">
    <source>
        <dbReference type="EMBL" id="KRZ79119.1"/>
    </source>
</evidence>
<feature type="transmembrane region" description="Helical" evidence="1">
    <location>
        <begin position="81"/>
        <end position="101"/>
    </location>
</feature>
<accession>A0A0V1N5D8</accession>